<accession>A0A162PPI4</accession>
<reference evidence="6" key="1">
    <citation type="submission" date="2015-06" db="EMBL/GenBank/DDBJ databases">
        <title>Expansion of signal transduction pathways in fungi by whole-genome duplication.</title>
        <authorList>
            <consortium name="DOE Joint Genome Institute"/>
            <person name="Corrochano L.M."/>
            <person name="Kuo A."/>
            <person name="Marcet-Houben M."/>
            <person name="Polaino S."/>
            <person name="Salamov A."/>
            <person name="Villalobos J.M."/>
            <person name="Alvarez M.I."/>
            <person name="Avalos J."/>
            <person name="Benito E.P."/>
            <person name="Benoit I."/>
            <person name="Burger G."/>
            <person name="Camino L.P."/>
            <person name="Canovas D."/>
            <person name="Cerda-Olmedo E."/>
            <person name="Cheng J.-F."/>
            <person name="Dominguez A."/>
            <person name="Elias M."/>
            <person name="Eslava A.P."/>
            <person name="Glaser F."/>
            <person name="Grimwood J."/>
            <person name="Gutierrez G."/>
            <person name="Heitman J."/>
            <person name="Henrissat B."/>
            <person name="Iturriaga E.A."/>
            <person name="Lang B.F."/>
            <person name="Lavin J.L."/>
            <person name="Lee S."/>
            <person name="Li W."/>
            <person name="Lindquist E."/>
            <person name="Lopez-Garcia S."/>
            <person name="Luque E.M."/>
            <person name="Marcos A.T."/>
            <person name="Martin J."/>
            <person name="McCluskey K."/>
            <person name="Medina H.R."/>
            <person name="Miralles-Duran A."/>
            <person name="Miyazaki A."/>
            <person name="Munoz-Torres E."/>
            <person name="Oguiza J.A."/>
            <person name="Ohm R."/>
            <person name="Olmedo M."/>
            <person name="Orejas M."/>
            <person name="Ortiz-Castellanos L."/>
            <person name="Pisabarro A.G."/>
            <person name="Rodriguez-Romero J."/>
            <person name="Ruiz-Herrera J."/>
            <person name="Ruiz-Vazquez R."/>
            <person name="Sanz C."/>
            <person name="Schackwitz W."/>
            <person name="Schmutz J."/>
            <person name="Shahriari M."/>
            <person name="Shelest E."/>
            <person name="Silva-Franco F."/>
            <person name="Soanes D."/>
            <person name="Syed K."/>
            <person name="Tagua V.G."/>
            <person name="Talbot N.J."/>
            <person name="Thon M."/>
            <person name="De vries R.P."/>
            <person name="Wiebenga A."/>
            <person name="Yadav J.S."/>
            <person name="Braun E.L."/>
            <person name="Baker S."/>
            <person name="Garre V."/>
            <person name="Horwitz B."/>
            <person name="Torres-Martinez S."/>
            <person name="Idnurm A."/>
            <person name="Herrera-Estrella A."/>
            <person name="Gabaldon T."/>
            <person name="Grigoriev I.V."/>
        </authorList>
    </citation>
    <scope>NUCLEOTIDE SEQUENCE [LARGE SCALE GENOMIC DNA]</scope>
    <source>
        <strain evidence="6">NRRL 1555(-)</strain>
    </source>
</reference>
<dbReference type="Proteomes" id="UP000077315">
    <property type="component" value="Unassembled WGS sequence"/>
</dbReference>
<dbReference type="GO" id="GO:0000972">
    <property type="term" value="P:transcription-dependent tethering of RNA polymerase II gene DNA at nuclear periphery"/>
    <property type="evidence" value="ECO:0007669"/>
    <property type="project" value="TreeGrafter"/>
</dbReference>
<feature type="domain" description="Nucleoporin Nup133/Nup155-like N-terminal" evidence="4">
    <location>
        <begin position="64"/>
        <end position="422"/>
    </location>
</feature>
<dbReference type="GO" id="GO:0044611">
    <property type="term" value="C:nuclear pore inner ring"/>
    <property type="evidence" value="ECO:0007669"/>
    <property type="project" value="TreeGrafter"/>
</dbReference>
<dbReference type="OrthoDB" id="338970at2759"/>
<dbReference type="InterPro" id="IPR014908">
    <property type="entry name" value="Nucleoporin_Nup133/Nup155_N"/>
</dbReference>
<sequence length="652" mass="72640">MSETSLSESDSKAIVNAFEALDTRAVLDRRFPDIGDAFAAPSDNDYLKAAGTAVLPIVVRQSLPLPKIAYEQIRLKPNSPSGILPEINRAYFAIGKRLYFVDYSQSNELQVFEESSEIVGIELVKPKPDVFSKEITHVLVIATVDEIKIVPVSLKKTDTGNTLSLYSSGLTTPSGNVHMTSFVGTPFGRIFMLGNDGNLWELIYKSTEGWFNRKCYKQLHQPTTSFSFLFMSLHDPCVAISASTDGRVLYQLHQSSSIQVTYLGEDGQSFITKTKKSNILQDVHNSCPQLPLNSENFKFIALYATSPEESTKYQLIAITSDGCRLYFTHFKSSTQLTKTDPPDTLELIHVRRPPPSLNPQFYPTVFKKAIYKDSTMFLVGTGADEGKEIIMSTSPDIGKLANLGARSGLTELMDQLEVQGKVFSIVEIPSGPFELNELLTDSKSHSRYFLVLTSLGLTVLKKQRPIDMLKRLLSSVGKDVRARADEYETFFAHFGPASSSALCYELACSEFSNWSPCPQLTADIPVTGDMIMRVTDLLETLGQTPSPIPPSFSSRHDGLALYLGRLIKPVRTHPLVVDSHNIKNKPSKRAATREELVAIQRTLLRLKAYIDQNASIFHHLTPRTNEDQSIYSLYKLIELTNESITDIVKRLP</sequence>
<keyword evidence="3" id="KW-0539">Nucleus</keyword>
<dbReference type="VEuPathDB" id="FungiDB:PHYBLDRAFT_180954"/>
<organism evidence="5 6">
    <name type="scientific">Phycomyces blakesleeanus (strain ATCC 8743b / DSM 1359 / FGSC 10004 / NBRC 33097 / NRRL 1555)</name>
    <dbReference type="NCBI Taxonomy" id="763407"/>
    <lineage>
        <taxon>Eukaryota</taxon>
        <taxon>Fungi</taxon>
        <taxon>Fungi incertae sedis</taxon>
        <taxon>Mucoromycota</taxon>
        <taxon>Mucoromycotina</taxon>
        <taxon>Mucoromycetes</taxon>
        <taxon>Mucorales</taxon>
        <taxon>Phycomycetaceae</taxon>
        <taxon>Phycomyces</taxon>
    </lineage>
</organism>
<proteinExistence type="predicted"/>
<dbReference type="InParanoid" id="A0A162PPI4"/>
<evidence type="ECO:0000256" key="3">
    <source>
        <dbReference type="ARBA" id="ARBA00023242"/>
    </source>
</evidence>
<dbReference type="GeneID" id="28999297"/>
<name>A0A162PPI4_PHYB8</name>
<evidence type="ECO:0000259" key="4">
    <source>
        <dbReference type="Pfam" id="PF08801"/>
    </source>
</evidence>
<dbReference type="STRING" id="763407.A0A162PPI4"/>
<dbReference type="GO" id="GO:0006606">
    <property type="term" value="P:protein import into nucleus"/>
    <property type="evidence" value="ECO:0007669"/>
    <property type="project" value="TreeGrafter"/>
</dbReference>
<gene>
    <name evidence="5" type="ORF">PHYBLDRAFT_180954</name>
</gene>
<protein>
    <recommendedName>
        <fullName evidence="4">Nucleoporin Nup133/Nup155-like N-terminal domain-containing protein</fullName>
    </recommendedName>
</protein>
<dbReference type="PANTHER" id="PTHR10350">
    <property type="entry name" value="NUCLEAR PORE COMPLEX PROTEIN NUP155"/>
    <property type="match status" value="1"/>
</dbReference>
<evidence type="ECO:0000256" key="1">
    <source>
        <dbReference type="ARBA" id="ARBA00004123"/>
    </source>
</evidence>
<dbReference type="PANTHER" id="PTHR10350:SF6">
    <property type="entry name" value="NUCLEAR PORE COMPLEX PROTEIN NUP155"/>
    <property type="match status" value="1"/>
</dbReference>
<keyword evidence="2" id="KW-0813">Transport</keyword>
<evidence type="ECO:0000256" key="2">
    <source>
        <dbReference type="ARBA" id="ARBA00022448"/>
    </source>
</evidence>
<evidence type="ECO:0000313" key="6">
    <source>
        <dbReference type="Proteomes" id="UP000077315"/>
    </source>
</evidence>
<dbReference type="RefSeq" id="XP_018292807.1">
    <property type="nucleotide sequence ID" value="XM_018438391.1"/>
</dbReference>
<keyword evidence="6" id="KW-1185">Reference proteome</keyword>
<dbReference type="EMBL" id="KV440978">
    <property type="protein sequence ID" value="OAD74767.1"/>
    <property type="molecule type" value="Genomic_DNA"/>
</dbReference>
<dbReference type="AlphaFoldDB" id="A0A162PPI4"/>
<evidence type="ECO:0000313" key="5">
    <source>
        <dbReference type="EMBL" id="OAD74767.1"/>
    </source>
</evidence>
<dbReference type="Pfam" id="PF08801">
    <property type="entry name" value="Nucleoporin_N"/>
    <property type="match status" value="1"/>
</dbReference>
<dbReference type="Gene3D" id="1.20.58.1780">
    <property type="match status" value="1"/>
</dbReference>
<dbReference type="GO" id="GO:0017056">
    <property type="term" value="F:structural constituent of nuclear pore"/>
    <property type="evidence" value="ECO:0007669"/>
    <property type="project" value="InterPro"/>
</dbReference>
<dbReference type="InterPro" id="IPR004870">
    <property type="entry name" value="Nucleoporin_Nup155"/>
</dbReference>
<dbReference type="GO" id="GO:0036228">
    <property type="term" value="P:protein localization to nuclear inner membrane"/>
    <property type="evidence" value="ECO:0007669"/>
    <property type="project" value="TreeGrafter"/>
</dbReference>
<comment type="subcellular location">
    <subcellularLocation>
        <location evidence="1">Nucleus</location>
    </subcellularLocation>
</comment>
<dbReference type="GO" id="GO:0006405">
    <property type="term" value="P:RNA export from nucleus"/>
    <property type="evidence" value="ECO:0007669"/>
    <property type="project" value="TreeGrafter"/>
</dbReference>